<accession>A0A5S9WXE5</accession>
<dbReference type="CDD" id="cd00200">
    <property type="entry name" value="WD40"/>
    <property type="match status" value="1"/>
</dbReference>
<dbReference type="OrthoDB" id="540662at2759"/>
<dbReference type="SMART" id="SM00320">
    <property type="entry name" value="WD40"/>
    <property type="match status" value="5"/>
</dbReference>
<protein>
    <submittedName>
        <fullName evidence="4">Uncharacterized protein</fullName>
    </submittedName>
</protein>
<dbReference type="FunFam" id="2.130.10.10:FF:000689">
    <property type="entry name" value="U4/U6 small nuclear ribonucleoprotein PRP4-like protein"/>
    <property type="match status" value="1"/>
</dbReference>
<dbReference type="InterPro" id="IPR019775">
    <property type="entry name" value="WD40_repeat_CS"/>
</dbReference>
<keyword evidence="1 3" id="KW-0853">WD repeat</keyword>
<dbReference type="PROSITE" id="PS50082">
    <property type="entry name" value="WD_REPEATS_2"/>
    <property type="match status" value="4"/>
</dbReference>
<proteinExistence type="predicted"/>
<dbReference type="PRINTS" id="PR00320">
    <property type="entry name" value="GPROTEINBRPT"/>
</dbReference>
<feature type="repeat" description="WD" evidence="3">
    <location>
        <begin position="186"/>
        <end position="227"/>
    </location>
</feature>
<reference evidence="4 5" key="1">
    <citation type="submission" date="2019-12" db="EMBL/GenBank/DDBJ databases">
        <authorList>
            <person name="Jiao W.-B."/>
            <person name="Schneeberger K."/>
        </authorList>
    </citation>
    <scope>NUCLEOTIDE SEQUENCE [LARGE SCALE GENOMIC DNA]</scope>
    <source>
        <strain evidence="5">cv. C24</strain>
    </source>
</reference>
<organism evidence="4 5">
    <name type="scientific">Arabidopsis thaliana</name>
    <name type="common">Mouse-ear cress</name>
    <dbReference type="NCBI Taxonomy" id="3702"/>
    <lineage>
        <taxon>Eukaryota</taxon>
        <taxon>Viridiplantae</taxon>
        <taxon>Streptophyta</taxon>
        <taxon>Embryophyta</taxon>
        <taxon>Tracheophyta</taxon>
        <taxon>Spermatophyta</taxon>
        <taxon>Magnoliopsida</taxon>
        <taxon>eudicotyledons</taxon>
        <taxon>Gunneridae</taxon>
        <taxon>Pentapetalae</taxon>
        <taxon>rosids</taxon>
        <taxon>malvids</taxon>
        <taxon>Brassicales</taxon>
        <taxon>Brassicaceae</taxon>
        <taxon>Camelineae</taxon>
        <taxon>Arabidopsis</taxon>
    </lineage>
</organism>
<sequence>MGPTELREARIEITKDFIKRAALRIQRENRRRNDPDEDKNAETKLALKHCKDMVLGSSKFGDDRPLTGCSLSRDGKILVTCSLSGVPKLWEVPQVTNKIVVLKGHKEHVTDVVFSSVDDECLATASTDRTEKIWKTDGTLLQTFKGHSRSVYGIAFQQDGSLVASSGFDSLARVWDLRTARNILIFQGHIKQVLSVDFSPNGYHLASGGEDNQCRIWDLRMRKLLYIIPAHVNLVSQVKYEPQERYFLATASHDMNVNIWSGRDFSLVKSLVGHESKVASLDIAVDSSSRKCFA</sequence>
<evidence type="ECO:0000256" key="2">
    <source>
        <dbReference type="ARBA" id="ARBA00022737"/>
    </source>
</evidence>
<dbReference type="Proteomes" id="UP000434276">
    <property type="component" value="Unassembled WGS sequence"/>
</dbReference>
<dbReference type="Gene3D" id="2.130.10.10">
    <property type="entry name" value="YVTN repeat-like/Quinoprotein amine dehydrogenase"/>
    <property type="match status" value="2"/>
</dbReference>
<evidence type="ECO:0000256" key="1">
    <source>
        <dbReference type="ARBA" id="ARBA00022574"/>
    </source>
</evidence>
<dbReference type="PROSITE" id="PS00678">
    <property type="entry name" value="WD_REPEATS_1"/>
    <property type="match status" value="2"/>
</dbReference>
<evidence type="ECO:0000313" key="5">
    <source>
        <dbReference type="Proteomes" id="UP000434276"/>
    </source>
</evidence>
<feature type="repeat" description="WD" evidence="3">
    <location>
        <begin position="102"/>
        <end position="135"/>
    </location>
</feature>
<dbReference type="InterPro" id="IPR020472">
    <property type="entry name" value="WD40_PAC1"/>
</dbReference>
<dbReference type="EMBL" id="CACSHJ010000088">
    <property type="protein sequence ID" value="CAA0358707.1"/>
    <property type="molecule type" value="Genomic_DNA"/>
</dbReference>
<evidence type="ECO:0000256" key="3">
    <source>
        <dbReference type="PROSITE-ProRule" id="PRU00221"/>
    </source>
</evidence>
<dbReference type="InterPro" id="IPR015943">
    <property type="entry name" value="WD40/YVTN_repeat-like_dom_sf"/>
</dbReference>
<keyword evidence="2" id="KW-0677">Repeat</keyword>
<dbReference type="PROSITE" id="PS50294">
    <property type="entry name" value="WD_REPEATS_REGION"/>
    <property type="match status" value="3"/>
</dbReference>
<feature type="repeat" description="WD" evidence="3">
    <location>
        <begin position="228"/>
        <end position="270"/>
    </location>
</feature>
<dbReference type="InterPro" id="IPR001680">
    <property type="entry name" value="WD40_rpt"/>
</dbReference>
<dbReference type="Pfam" id="PF00400">
    <property type="entry name" value="WD40"/>
    <property type="match status" value="5"/>
</dbReference>
<gene>
    <name evidence="4" type="ORF">C24_LOCUS7458</name>
</gene>
<feature type="repeat" description="WD" evidence="3">
    <location>
        <begin position="144"/>
        <end position="185"/>
    </location>
</feature>
<evidence type="ECO:0000313" key="4">
    <source>
        <dbReference type="EMBL" id="CAA0358707.1"/>
    </source>
</evidence>
<dbReference type="PANTHER" id="PTHR19846:SF0">
    <property type="entry name" value="PRE-MRNA PROCESSING FACTOR 4"/>
    <property type="match status" value="1"/>
</dbReference>
<dbReference type="InterPro" id="IPR036322">
    <property type="entry name" value="WD40_repeat_dom_sf"/>
</dbReference>
<dbReference type="ExpressionAtlas" id="A0A5S9WXE5">
    <property type="expression patterns" value="baseline and differential"/>
</dbReference>
<dbReference type="SUPFAM" id="SSF50978">
    <property type="entry name" value="WD40 repeat-like"/>
    <property type="match status" value="1"/>
</dbReference>
<dbReference type="PANTHER" id="PTHR19846">
    <property type="entry name" value="WD40 REPEAT PROTEIN"/>
    <property type="match status" value="1"/>
</dbReference>
<name>A0A5S9WXE5_ARATH</name>
<dbReference type="AlphaFoldDB" id="A0A5S9WXE5"/>